<reference evidence="3" key="1">
    <citation type="submission" date="2012-08" db="EMBL/GenBank/DDBJ databases">
        <title>The Genome Sequence of Wuchereria bancrofti.</title>
        <authorList>
            <person name="Nutman T.B."/>
            <person name="Fink D.L."/>
            <person name="Russ C."/>
            <person name="Young S."/>
            <person name="Zeng Q."/>
            <person name="Koehrsen M."/>
            <person name="Alvarado L."/>
            <person name="Berlin A."/>
            <person name="Chapman S.B."/>
            <person name="Chen Z."/>
            <person name="Freedman E."/>
            <person name="Gellesch M."/>
            <person name="Goldberg J."/>
            <person name="Griggs A."/>
            <person name="Gujja S."/>
            <person name="Heilman E.R."/>
            <person name="Heiman D."/>
            <person name="Hepburn T."/>
            <person name="Howarth C."/>
            <person name="Jen D."/>
            <person name="Larson L."/>
            <person name="Lewis B."/>
            <person name="Mehta T."/>
            <person name="Park D."/>
            <person name="Pearson M."/>
            <person name="Roberts A."/>
            <person name="Saif S."/>
            <person name="Shea T."/>
            <person name="Shenoy N."/>
            <person name="Sisk P."/>
            <person name="Stolte C."/>
            <person name="Sykes S."/>
            <person name="Walk T."/>
            <person name="White J."/>
            <person name="Yandava C."/>
            <person name="Haas B."/>
            <person name="Henn M.R."/>
            <person name="Nusbaum C."/>
            <person name="Birren B."/>
        </authorList>
    </citation>
    <scope>NUCLEOTIDE SEQUENCE [LARGE SCALE GENOMIC DNA]</scope>
    <source>
        <strain evidence="3">NA</strain>
    </source>
</reference>
<dbReference type="AlphaFoldDB" id="J9AGV6"/>
<evidence type="ECO:0000313" key="2">
    <source>
        <dbReference type="EMBL" id="EJW73350.1"/>
    </source>
</evidence>
<dbReference type="Proteomes" id="UP000004810">
    <property type="component" value="Unassembled WGS sequence"/>
</dbReference>
<organism evidence="2 3">
    <name type="scientific">Wuchereria bancrofti</name>
    <dbReference type="NCBI Taxonomy" id="6293"/>
    <lineage>
        <taxon>Eukaryota</taxon>
        <taxon>Metazoa</taxon>
        <taxon>Ecdysozoa</taxon>
        <taxon>Nematoda</taxon>
        <taxon>Chromadorea</taxon>
        <taxon>Rhabditida</taxon>
        <taxon>Spirurina</taxon>
        <taxon>Spiruromorpha</taxon>
        <taxon>Filarioidea</taxon>
        <taxon>Onchocercidae</taxon>
        <taxon>Wuchereria</taxon>
    </lineage>
</organism>
<name>J9AGV6_WUCBA</name>
<feature type="compositionally biased region" description="Low complexity" evidence="1">
    <location>
        <begin position="56"/>
        <end position="67"/>
    </location>
</feature>
<feature type="region of interest" description="Disordered" evidence="1">
    <location>
        <begin position="39"/>
        <end position="68"/>
    </location>
</feature>
<evidence type="ECO:0000256" key="1">
    <source>
        <dbReference type="SAM" id="MobiDB-lite"/>
    </source>
</evidence>
<evidence type="ECO:0000313" key="3">
    <source>
        <dbReference type="Proteomes" id="UP000004810"/>
    </source>
</evidence>
<proteinExistence type="predicted"/>
<protein>
    <submittedName>
        <fullName evidence="2">Uncharacterized protein</fullName>
    </submittedName>
</protein>
<gene>
    <name evidence="2" type="ORF">WUBG_15745</name>
</gene>
<sequence>MHCSFGKSSDFNAYATLAPMSATPSYVGTMKIEPLQDQLHSTSMQHSSHPSGLDKLSSGPAGLLSPLQTTARPDSLVCSSLLSAHQNGGRASEMLAGLRRHHPYIKEEKGEMMHCSFGKSSDFNAYATLAPMSATPSYVGTMKIEPLQDQLHSTSMQHSSHPSGLDKLR</sequence>
<feature type="compositionally biased region" description="Polar residues" evidence="1">
    <location>
        <begin position="39"/>
        <end position="50"/>
    </location>
</feature>
<accession>J9AGV6</accession>
<dbReference type="EMBL" id="ADBV01014247">
    <property type="protein sequence ID" value="EJW73350.1"/>
    <property type="molecule type" value="Genomic_DNA"/>
</dbReference>
<comment type="caution">
    <text evidence="2">The sequence shown here is derived from an EMBL/GenBank/DDBJ whole genome shotgun (WGS) entry which is preliminary data.</text>
</comment>